<protein>
    <recommendedName>
        <fullName evidence="1">SGNH hydrolase-type esterase domain-containing protein</fullName>
    </recommendedName>
</protein>
<feature type="domain" description="SGNH hydrolase-type esterase" evidence="1">
    <location>
        <begin position="10"/>
        <end position="87"/>
    </location>
</feature>
<sequence length="339" mass="35065">MAAAQPLWSFGDSITYGYPFGLSSGYPVAVGRALGRRALNFAFPGNEAPDQADAIYSVAPTAGSLSTYMIGVNDADRGDLPADQALFTSCLLAQTAWLAIDNAEIVRGLDARFAFDSNWGPSQRFFLGMSTLVEGATFQVELTGDTVYVAFIQLYGPEASKGQALGLCAVDVDGVPMAAFPTATAVAQGSAAIGPSSYQAPGLLRISGLKPGSHILTGRITGGLVFVDWAWGNGQARQASGMRPCLLLGTPTRLSPNAYQQHGSLAATLDYGRMIGQVAATLQADGLDVWVVDTCSVIDPLADLIDDGVHPSLVGQAKLAQAFIAAAGPGTGEIARSGS</sequence>
<dbReference type="SUPFAM" id="SSF52266">
    <property type="entry name" value="SGNH hydrolase"/>
    <property type="match status" value="2"/>
</dbReference>
<accession>A0ABR9PKR5</accession>
<proteinExistence type="predicted"/>
<reference evidence="2 3" key="1">
    <citation type="submission" date="2020-02" db="EMBL/GenBank/DDBJ databases">
        <authorList>
            <person name="Babadi Z.K."/>
            <person name="Risdian C."/>
            <person name="Ebrahimipour G.H."/>
            <person name="Wink J."/>
        </authorList>
    </citation>
    <scope>NUCLEOTIDE SEQUENCE [LARGE SCALE GENOMIC DNA]</scope>
    <source>
        <strain evidence="2 3">ZKHCc1 1396</strain>
    </source>
</reference>
<evidence type="ECO:0000313" key="3">
    <source>
        <dbReference type="Proteomes" id="UP001516472"/>
    </source>
</evidence>
<name>A0ABR9PKR5_9BACT</name>
<evidence type="ECO:0000313" key="2">
    <source>
        <dbReference type="EMBL" id="MBE4748531.1"/>
    </source>
</evidence>
<organism evidence="2 3">
    <name type="scientific">Corallococcus soli</name>
    <dbReference type="NCBI Taxonomy" id="2710757"/>
    <lineage>
        <taxon>Bacteria</taxon>
        <taxon>Pseudomonadati</taxon>
        <taxon>Myxococcota</taxon>
        <taxon>Myxococcia</taxon>
        <taxon>Myxococcales</taxon>
        <taxon>Cystobacterineae</taxon>
        <taxon>Myxococcaceae</taxon>
        <taxon>Corallococcus</taxon>
    </lineage>
</organism>
<dbReference type="EMBL" id="JAAIYO010000002">
    <property type="protein sequence ID" value="MBE4748531.1"/>
    <property type="molecule type" value="Genomic_DNA"/>
</dbReference>
<keyword evidence="3" id="KW-1185">Reference proteome</keyword>
<dbReference type="Proteomes" id="UP001516472">
    <property type="component" value="Unassembled WGS sequence"/>
</dbReference>
<evidence type="ECO:0000259" key="1">
    <source>
        <dbReference type="Pfam" id="PF13472"/>
    </source>
</evidence>
<dbReference type="InterPro" id="IPR013830">
    <property type="entry name" value="SGNH_hydro"/>
</dbReference>
<dbReference type="Pfam" id="PF13472">
    <property type="entry name" value="Lipase_GDSL_2"/>
    <property type="match status" value="1"/>
</dbReference>
<comment type="caution">
    <text evidence="2">The sequence shown here is derived from an EMBL/GenBank/DDBJ whole genome shotgun (WGS) entry which is preliminary data.</text>
</comment>
<dbReference type="Gene3D" id="3.40.50.1110">
    <property type="entry name" value="SGNH hydrolase"/>
    <property type="match status" value="2"/>
</dbReference>
<gene>
    <name evidence="2" type="ORF">G4177_10180</name>
</gene>
<dbReference type="RefSeq" id="WP_193347921.1">
    <property type="nucleotide sequence ID" value="NZ_CBCSIP010000024.1"/>
</dbReference>
<dbReference type="InterPro" id="IPR036514">
    <property type="entry name" value="SGNH_hydro_sf"/>
</dbReference>